<keyword evidence="2" id="KW-1185">Reference proteome</keyword>
<evidence type="ECO:0000313" key="2">
    <source>
        <dbReference type="Proteomes" id="UP000524404"/>
    </source>
</evidence>
<gene>
    <name evidence="1" type="ORF">HNP25_000946</name>
</gene>
<comment type="caution">
    <text evidence="1">The sequence shown here is derived from an EMBL/GenBank/DDBJ whole genome shotgun (WGS) entry which is preliminary data.</text>
</comment>
<sequence>MFIPFEKMPDYARVWVYQTDKNLSDAEFIYVQETLEAQVNQWAAHGVPLVGSVKIFHNRFIVVAVDEVQNQASGCSIDASTRWLKELGAEMNLNFFDRSIAFIHEDAIQSVEMLKIKAMVAEGIIHPETLIFNNLVANIGDFKNTWQVSAAQSWMKRYFQNTTV</sequence>
<dbReference type="RefSeq" id="WP_184130999.1">
    <property type="nucleotide sequence ID" value="NZ_JACHKT010000004.1"/>
</dbReference>
<protein>
    <recommendedName>
        <fullName evidence="3">ABC transporter ATPase</fullName>
    </recommendedName>
</protein>
<evidence type="ECO:0008006" key="3">
    <source>
        <dbReference type="Google" id="ProtNLM"/>
    </source>
</evidence>
<accession>A0A841EH30</accession>
<proteinExistence type="predicted"/>
<organism evidence="1 2">
    <name type="scientific">Arcicella rosea</name>
    <dbReference type="NCBI Taxonomy" id="502909"/>
    <lineage>
        <taxon>Bacteria</taxon>
        <taxon>Pseudomonadati</taxon>
        <taxon>Bacteroidota</taxon>
        <taxon>Cytophagia</taxon>
        <taxon>Cytophagales</taxon>
        <taxon>Flectobacillaceae</taxon>
        <taxon>Arcicella</taxon>
    </lineage>
</organism>
<dbReference type="AlphaFoldDB" id="A0A841EH30"/>
<dbReference type="Proteomes" id="UP000524404">
    <property type="component" value="Unassembled WGS sequence"/>
</dbReference>
<name>A0A841EH30_9BACT</name>
<reference evidence="1 2" key="1">
    <citation type="submission" date="2020-08" db="EMBL/GenBank/DDBJ databases">
        <title>Functional genomics of gut bacteria from endangered species of beetles.</title>
        <authorList>
            <person name="Carlos-Shanley C."/>
        </authorList>
    </citation>
    <scope>NUCLEOTIDE SEQUENCE [LARGE SCALE GENOMIC DNA]</scope>
    <source>
        <strain evidence="1 2">S00070</strain>
    </source>
</reference>
<dbReference type="EMBL" id="JACHKT010000004">
    <property type="protein sequence ID" value="MBB6002296.1"/>
    <property type="molecule type" value="Genomic_DNA"/>
</dbReference>
<evidence type="ECO:0000313" key="1">
    <source>
        <dbReference type="EMBL" id="MBB6002296.1"/>
    </source>
</evidence>